<organism evidence="2 3">
    <name type="scientific">Erwinia aphidicola</name>
    <dbReference type="NCBI Taxonomy" id="68334"/>
    <lineage>
        <taxon>Bacteria</taxon>
        <taxon>Pseudomonadati</taxon>
        <taxon>Pseudomonadota</taxon>
        <taxon>Gammaproteobacteria</taxon>
        <taxon>Enterobacterales</taxon>
        <taxon>Erwiniaceae</taxon>
        <taxon>Erwinia</taxon>
    </lineage>
</organism>
<reference evidence="2 3" key="1">
    <citation type="submission" date="2024-02" db="EMBL/GenBank/DDBJ databases">
        <title>First report Erwinia aphidicola in onion in Chile.</title>
        <authorList>
            <person name="Valenzuela M."/>
            <person name="Pena M."/>
            <person name="Dutta B."/>
        </authorList>
    </citation>
    <scope>NUCLEOTIDE SEQUENCE [LARGE SCALE GENOMIC DNA]</scope>
    <source>
        <strain evidence="2 3">QCJ3A</strain>
    </source>
</reference>
<evidence type="ECO:0000313" key="2">
    <source>
        <dbReference type="EMBL" id="MEI2680543.1"/>
    </source>
</evidence>
<feature type="transmembrane region" description="Helical" evidence="1">
    <location>
        <begin position="51"/>
        <end position="68"/>
    </location>
</feature>
<comment type="caution">
    <text evidence="2">The sequence shown here is derived from an EMBL/GenBank/DDBJ whole genome shotgun (WGS) entry which is preliminary data.</text>
</comment>
<evidence type="ECO:0000313" key="3">
    <source>
        <dbReference type="Proteomes" id="UP001306592"/>
    </source>
</evidence>
<proteinExistence type="predicted"/>
<accession>A0ABU8DCD8</accession>
<keyword evidence="1" id="KW-0472">Membrane</keyword>
<feature type="transmembrane region" description="Helical" evidence="1">
    <location>
        <begin position="7"/>
        <end position="31"/>
    </location>
</feature>
<keyword evidence="1" id="KW-0812">Transmembrane</keyword>
<gene>
    <name evidence="2" type="ORF">V8N49_02545</name>
</gene>
<keyword evidence="3" id="KW-1185">Reference proteome</keyword>
<dbReference type="EMBL" id="JBANEI010000001">
    <property type="protein sequence ID" value="MEI2680543.1"/>
    <property type="molecule type" value="Genomic_DNA"/>
</dbReference>
<dbReference type="RefSeq" id="WP_336202305.1">
    <property type="nucleotide sequence ID" value="NZ_JBANEI010000001.1"/>
</dbReference>
<dbReference type="Proteomes" id="UP001306592">
    <property type="component" value="Unassembled WGS sequence"/>
</dbReference>
<protein>
    <submittedName>
        <fullName evidence="2">Uncharacterized protein</fullName>
    </submittedName>
</protein>
<keyword evidence="1" id="KW-1133">Transmembrane helix</keyword>
<evidence type="ECO:0000256" key="1">
    <source>
        <dbReference type="SAM" id="Phobius"/>
    </source>
</evidence>
<name>A0ABU8DCD8_ERWAP</name>
<sequence length="81" mass="9220">MDIKKYFRMFVMLVIAVFSVIFVFLFVSMFFVIKMLIDDGGIYTLNAGDMIGHLLIMLFSAGIIYFLLKISCRFKAADSTG</sequence>